<dbReference type="InterPro" id="IPR011747">
    <property type="entry name" value="CHP02241"/>
</dbReference>
<dbReference type="AlphaFoldDB" id="A0A6L7ENB5"/>
<comment type="caution">
    <text evidence="1">The sequence shown here is derived from an EMBL/GenBank/DDBJ whole genome shotgun (WGS) entry which is preliminary data.</text>
</comment>
<organism evidence="1 2">
    <name type="scientific">Nocardioides flavescens</name>
    <dbReference type="NCBI Taxonomy" id="2691959"/>
    <lineage>
        <taxon>Bacteria</taxon>
        <taxon>Bacillati</taxon>
        <taxon>Actinomycetota</taxon>
        <taxon>Actinomycetes</taxon>
        <taxon>Propionibacteriales</taxon>
        <taxon>Nocardioidaceae</taxon>
        <taxon>Nocardioides</taxon>
    </lineage>
</organism>
<dbReference type="Pfam" id="PF06841">
    <property type="entry name" value="Phage_T4_gp19"/>
    <property type="match status" value="1"/>
</dbReference>
<dbReference type="Proteomes" id="UP000473325">
    <property type="component" value="Unassembled WGS sequence"/>
</dbReference>
<dbReference type="NCBIfam" id="TIGR02241">
    <property type="entry name" value="conserved hypothetical phage tail region protein"/>
    <property type="match status" value="1"/>
</dbReference>
<dbReference type="PANTHER" id="PTHR38009:SF1">
    <property type="entry name" value="CONSERVED HYPOTHETICAL PHAGE TAIL PROTEIN"/>
    <property type="match status" value="1"/>
</dbReference>
<dbReference type="EMBL" id="WUEK01000002">
    <property type="protein sequence ID" value="MXG88807.1"/>
    <property type="molecule type" value="Genomic_DNA"/>
</dbReference>
<dbReference type="RefSeq" id="WP_160875538.1">
    <property type="nucleotide sequence ID" value="NZ_WUEK01000002.1"/>
</dbReference>
<keyword evidence="2" id="KW-1185">Reference proteome</keyword>
<protein>
    <recommendedName>
        <fullName evidence="3">Phage tail protein</fullName>
    </recommendedName>
</protein>
<proteinExistence type="predicted"/>
<sequence>MPNELINNSAMVAQNFFLEVDGDVLTALTGVSGLDVEVQVTTYQQATKGGKMVIGKTLANQTSAPDITLTRIAPNDAKSDKIWSWFNDVRDKGIIATSRKNGAVVIYDAANTEVARFSFFNAWPSKISTDSLSADSNDAVKENITLACERLERVK</sequence>
<evidence type="ECO:0000313" key="1">
    <source>
        <dbReference type="EMBL" id="MXG88807.1"/>
    </source>
</evidence>
<dbReference type="PANTHER" id="PTHR38009">
    <property type="entry name" value="CONSERVED HYPOTHETICAL PHAGE TAIL PROTEIN"/>
    <property type="match status" value="1"/>
</dbReference>
<name>A0A6L7ENB5_9ACTN</name>
<dbReference type="GO" id="GO:0005198">
    <property type="term" value="F:structural molecule activity"/>
    <property type="evidence" value="ECO:0007669"/>
    <property type="project" value="InterPro"/>
</dbReference>
<dbReference type="InterPro" id="IPR010667">
    <property type="entry name" value="Phage_T4_Gp19"/>
</dbReference>
<reference evidence="1 2" key="1">
    <citation type="submission" date="2019-12" db="EMBL/GenBank/DDBJ databases">
        <authorList>
            <person name="Kun Z."/>
        </authorList>
    </citation>
    <scope>NUCLEOTIDE SEQUENCE [LARGE SCALE GENOMIC DNA]</scope>
    <source>
        <strain evidence="1 2">YIM 123512</strain>
    </source>
</reference>
<evidence type="ECO:0000313" key="2">
    <source>
        <dbReference type="Proteomes" id="UP000473325"/>
    </source>
</evidence>
<gene>
    <name evidence="1" type="ORF">GRQ65_04505</name>
</gene>
<accession>A0A6L7ENB5</accession>
<evidence type="ECO:0008006" key="3">
    <source>
        <dbReference type="Google" id="ProtNLM"/>
    </source>
</evidence>